<keyword evidence="4" id="KW-0808">Transferase</keyword>
<evidence type="ECO:0000256" key="2">
    <source>
        <dbReference type="ARBA" id="ARBA00022490"/>
    </source>
</evidence>
<keyword evidence="6 12" id="KW-0418">Kinase</keyword>
<evidence type="ECO:0000256" key="10">
    <source>
        <dbReference type="PROSITE-ProRule" id="PRU10141"/>
    </source>
</evidence>
<comment type="catalytic activity">
    <reaction evidence="9">
        <text>L-seryl-[protein] + ATP = O-phospho-L-seryl-[protein] + ADP + H(+)</text>
        <dbReference type="Rhea" id="RHEA:17989"/>
        <dbReference type="Rhea" id="RHEA-COMP:9863"/>
        <dbReference type="Rhea" id="RHEA-COMP:11604"/>
        <dbReference type="ChEBI" id="CHEBI:15378"/>
        <dbReference type="ChEBI" id="CHEBI:29999"/>
        <dbReference type="ChEBI" id="CHEBI:30616"/>
        <dbReference type="ChEBI" id="CHEBI:83421"/>
        <dbReference type="ChEBI" id="CHEBI:456216"/>
        <dbReference type="EC" id="2.7.11.1"/>
    </reaction>
</comment>
<feature type="domain" description="Protein kinase" evidence="11">
    <location>
        <begin position="19"/>
        <end position="141"/>
    </location>
</feature>
<dbReference type="GO" id="GO:0005829">
    <property type="term" value="C:cytosol"/>
    <property type="evidence" value="ECO:0007669"/>
    <property type="project" value="TreeGrafter"/>
</dbReference>
<evidence type="ECO:0000259" key="11">
    <source>
        <dbReference type="PROSITE" id="PS50011"/>
    </source>
</evidence>
<evidence type="ECO:0000313" key="13">
    <source>
        <dbReference type="Proteomes" id="UP001249851"/>
    </source>
</evidence>
<keyword evidence="13" id="KW-1185">Reference proteome</keyword>
<feature type="binding site" evidence="10">
    <location>
        <position position="53"/>
    </location>
    <ligand>
        <name>ATP</name>
        <dbReference type="ChEBI" id="CHEBI:30616"/>
    </ligand>
</feature>
<evidence type="ECO:0000256" key="4">
    <source>
        <dbReference type="ARBA" id="ARBA00022679"/>
    </source>
</evidence>
<evidence type="ECO:0000256" key="6">
    <source>
        <dbReference type="ARBA" id="ARBA00022777"/>
    </source>
</evidence>
<dbReference type="Proteomes" id="UP001249851">
    <property type="component" value="Unassembled WGS sequence"/>
</dbReference>
<dbReference type="GO" id="GO:0000422">
    <property type="term" value="P:autophagy of mitochondrion"/>
    <property type="evidence" value="ECO:0007669"/>
    <property type="project" value="TreeGrafter"/>
</dbReference>
<dbReference type="InterPro" id="IPR011009">
    <property type="entry name" value="Kinase-like_dom_sf"/>
</dbReference>
<name>A0AAD9UX59_ACRCE</name>
<dbReference type="InterPro" id="IPR045269">
    <property type="entry name" value="Atg1-like"/>
</dbReference>
<dbReference type="GO" id="GO:0034045">
    <property type="term" value="C:phagophore assembly site membrane"/>
    <property type="evidence" value="ECO:0007669"/>
    <property type="project" value="TreeGrafter"/>
</dbReference>
<evidence type="ECO:0000256" key="7">
    <source>
        <dbReference type="ARBA" id="ARBA00022840"/>
    </source>
</evidence>
<comment type="caution">
    <text evidence="12">The sequence shown here is derived from an EMBL/GenBank/DDBJ whole genome shotgun (WGS) entry which is preliminary data.</text>
</comment>
<proteinExistence type="predicted"/>
<dbReference type="Gene3D" id="3.30.200.20">
    <property type="entry name" value="Phosphorylase Kinase, domain 1"/>
    <property type="match status" value="1"/>
</dbReference>
<protein>
    <recommendedName>
        <fullName evidence="1">non-specific serine/threonine protein kinase</fullName>
        <ecNumber evidence="1">2.7.11.1</ecNumber>
    </recommendedName>
</protein>
<evidence type="ECO:0000256" key="9">
    <source>
        <dbReference type="ARBA" id="ARBA00048679"/>
    </source>
</evidence>
<dbReference type="GO" id="GO:0042594">
    <property type="term" value="P:response to starvation"/>
    <property type="evidence" value="ECO:0007669"/>
    <property type="project" value="TreeGrafter"/>
</dbReference>
<keyword evidence="5 10" id="KW-0547">Nucleotide-binding</keyword>
<dbReference type="GO" id="GO:0010506">
    <property type="term" value="P:regulation of autophagy"/>
    <property type="evidence" value="ECO:0007669"/>
    <property type="project" value="InterPro"/>
</dbReference>
<dbReference type="SUPFAM" id="SSF56112">
    <property type="entry name" value="Protein kinase-like (PK-like)"/>
    <property type="match status" value="1"/>
</dbReference>
<comment type="catalytic activity">
    <reaction evidence="8">
        <text>L-threonyl-[protein] + ATP = O-phospho-L-threonyl-[protein] + ADP + H(+)</text>
        <dbReference type="Rhea" id="RHEA:46608"/>
        <dbReference type="Rhea" id="RHEA-COMP:11060"/>
        <dbReference type="Rhea" id="RHEA-COMP:11605"/>
        <dbReference type="ChEBI" id="CHEBI:15378"/>
        <dbReference type="ChEBI" id="CHEBI:30013"/>
        <dbReference type="ChEBI" id="CHEBI:30616"/>
        <dbReference type="ChEBI" id="CHEBI:61977"/>
        <dbReference type="ChEBI" id="CHEBI:456216"/>
        <dbReference type="EC" id="2.7.11.1"/>
    </reaction>
</comment>
<sequence length="141" mass="16221">MAAPSASIRVVPPPRLEHYVMTEKLGQGTYANVYKAFKKGNTRDVVAIKCILKGSLSKTAIENLFTEIKLLKKLDHEHIVKLKDFEWNSDYIFLIMEYCSGGDLSRFIRGKRLLPEEIARRFLRQLGVLLLIIKMIRESLI</sequence>
<organism evidence="12 13">
    <name type="scientific">Acropora cervicornis</name>
    <name type="common">Staghorn coral</name>
    <dbReference type="NCBI Taxonomy" id="6130"/>
    <lineage>
        <taxon>Eukaryota</taxon>
        <taxon>Metazoa</taxon>
        <taxon>Cnidaria</taxon>
        <taxon>Anthozoa</taxon>
        <taxon>Hexacorallia</taxon>
        <taxon>Scleractinia</taxon>
        <taxon>Astrocoeniina</taxon>
        <taxon>Acroporidae</taxon>
        <taxon>Acropora</taxon>
    </lineage>
</organism>
<dbReference type="PANTHER" id="PTHR24348:SF65">
    <property type="entry name" value="SERINE_THREONINE-PROTEIN KINASE ULK3"/>
    <property type="match status" value="1"/>
</dbReference>
<dbReference type="PROSITE" id="PS00107">
    <property type="entry name" value="PROTEIN_KINASE_ATP"/>
    <property type="match status" value="1"/>
</dbReference>
<dbReference type="PROSITE" id="PS50011">
    <property type="entry name" value="PROTEIN_KINASE_DOM"/>
    <property type="match status" value="1"/>
</dbReference>
<evidence type="ECO:0000256" key="1">
    <source>
        <dbReference type="ARBA" id="ARBA00012513"/>
    </source>
</evidence>
<reference evidence="12" key="2">
    <citation type="journal article" date="2023" name="Science">
        <title>Genomic signatures of disease resistance in endangered staghorn corals.</title>
        <authorList>
            <person name="Vollmer S.V."/>
            <person name="Selwyn J.D."/>
            <person name="Despard B.A."/>
            <person name="Roesel C.L."/>
        </authorList>
    </citation>
    <scope>NUCLEOTIDE SEQUENCE</scope>
    <source>
        <strain evidence="12">K2</strain>
    </source>
</reference>
<dbReference type="GO" id="GO:0034727">
    <property type="term" value="P:piecemeal microautophagy of the nucleus"/>
    <property type="evidence" value="ECO:0007669"/>
    <property type="project" value="TreeGrafter"/>
</dbReference>
<keyword evidence="3" id="KW-0723">Serine/threonine-protein kinase</keyword>
<evidence type="ECO:0000256" key="5">
    <source>
        <dbReference type="ARBA" id="ARBA00022741"/>
    </source>
</evidence>
<dbReference type="GO" id="GO:0004674">
    <property type="term" value="F:protein serine/threonine kinase activity"/>
    <property type="evidence" value="ECO:0007669"/>
    <property type="project" value="UniProtKB-KW"/>
</dbReference>
<dbReference type="GO" id="GO:0005524">
    <property type="term" value="F:ATP binding"/>
    <property type="evidence" value="ECO:0007669"/>
    <property type="project" value="UniProtKB-UniRule"/>
</dbReference>
<accession>A0AAD9UX59</accession>
<dbReference type="PANTHER" id="PTHR24348">
    <property type="entry name" value="SERINE/THREONINE-PROTEIN KINASE UNC-51-RELATED"/>
    <property type="match status" value="1"/>
</dbReference>
<reference evidence="12" key="1">
    <citation type="journal article" date="2023" name="G3 (Bethesda)">
        <title>Whole genome assembly and annotation of the endangered Caribbean coral Acropora cervicornis.</title>
        <authorList>
            <person name="Selwyn J.D."/>
            <person name="Vollmer S.V."/>
        </authorList>
    </citation>
    <scope>NUCLEOTIDE SEQUENCE</scope>
    <source>
        <strain evidence="12">K2</strain>
    </source>
</reference>
<dbReference type="EMBL" id="JARQWQ010000083">
    <property type="protein sequence ID" value="KAK2552845.1"/>
    <property type="molecule type" value="Genomic_DNA"/>
</dbReference>
<dbReference type="InterPro" id="IPR017441">
    <property type="entry name" value="Protein_kinase_ATP_BS"/>
</dbReference>
<dbReference type="EC" id="2.7.11.1" evidence="1"/>
<dbReference type="InterPro" id="IPR000719">
    <property type="entry name" value="Prot_kinase_dom"/>
</dbReference>
<gene>
    <name evidence="12" type="ORF">P5673_026014</name>
</gene>
<evidence type="ECO:0000313" key="12">
    <source>
        <dbReference type="EMBL" id="KAK2552845.1"/>
    </source>
</evidence>
<evidence type="ECO:0000256" key="3">
    <source>
        <dbReference type="ARBA" id="ARBA00022527"/>
    </source>
</evidence>
<keyword evidence="2" id="KW-0963">Cytoplasm</keyword>
<keyword evidence="7 10" id="KW-0067">ATP-binding</keyword>
<dbReference type="GO" id="GO:0061709">
    <property type="term" value="P:reticulophagy"/>
    <property type="evidence" value="ECO:0007669"/>
    <property type="project" value="TreeGrafter"/>
</dbReference>
<dbReference type="FunFam" id="3.30.200.20:FF:000042">
    <property type="entry name" value="Aurora kinase A"/>
    <property type="match status" value="1"/>
</dbReference>
<dbReference type="Pfam" id="PF00069">
    <property type="entry name" value="Pkinase"/>
    <property type="match status" value="1"/>
</dbReference>
<dbReference type="GO" id="GO:0000045">
    <property type="term" value="P:autophagosome assembly"/>
    <property type="evidence" value="ECO:0007669"/>
    <property type="project" value="TreeGrafter"/>
</dbReference>
<evidence type="ECO:0000256" key="8">
    <source>
        <dbReference type="ARBA" id="ARBA00047899"/>
    </source>
</evidence>
<dbReference type="AlphaFoldDB" id="A0AAD9UX59"/>
<dbReference type="GO" id="GO:0005776">
    <property type="term" value="C:autophagosome"/>
    <property type="evidence" value="ECO:0007669"/>
    <property type="project" value="TreeGrafter"/>
</dbReference>